<evidence type="ECO:0000256" key="1">
    <source>
        <dbReference type="ARBA" id="ARBA00022737"/>
    </source>
</evidence>
<dbReference type="PANTHER" id="PTHR45641">
    <property type="entry name" value="TETRATRICOPEPTIDE REPEAT PROTEIN (AFU_ORTHOLOGUE AFUA_6G03870)"/>
    <property type="match status" value="1"/>
</dbReference>
<dbReference type="Pfam" id="PF13424">
    <property type="entry name" value="TPR_12"/>
    <property type="match status" value="5"/>
</dbReference>
<dbReference type="Gene3D" id="3.40.50.300">
    <property type="entry name" value="P-loop containing nucleotide triphosphate hydrolases"/>
    <property type="match status" value="1"/>
</dbReference>
<sequence>MTSAENVSASGERSIAAGSNPGVMVSGDGTRVDQRTLVVAPGALAPGVEADELARLHNLPRVDSEVFEGRGEELAALPPGGAGMMAQAVRGMGGVGKSTLVLHHARAHLAAGGGPVWWVVAENPEQVVDGLARLAAAVSPVHAALPLEEAADWAVTWLQGRTGWLVVLDNVNDPDDIAPWLGRLGTGRVLVTTRRDVPWPGMSTVLRLDPLHPDASLTVLRGVAGENVTADENVWRELAEELGHLPLALQQAGAYLAQTRTAPVRYLQRLRADPAGVLATSTPGGPHQRTIARLWSVTLDTLDNTSPDAVALLRILAYCAPTPLPRDVLDTALTTREEVDQALGLLLAYSLINLTNTTVTVHRLLQTVVRSTAPQPAPCASRRRRYFPWRRSATPSTAPPDPSATMVTLLLDTALEQNPREVDAWPYWQALLPHIRTATAYHSAAAMPNELSALLGRAGNYLTARGQAMEGLPLLERALAIAEATQGPDHPDTAQLLNGLAETFNNLGRHSDTLLVSERALAIAEVTLGLDHFESAAQLHNLASAFSALGRHAEALPPAKRALTIVEATLGPDHSTTARVLGNLASIFAAMGRYSEALPLAERALAIIEATLRPDHPDTARALGHLARTLSDLGRYADVLPLRERALAIAEATLGSDHPDTAVLLGNLACTFTDLGRYADAQPLEERALAIAEATLGSDHPDTAERVNNLASTFSDLGRHSDALPLRKRALAITEATLGPEHPTTAERLNNLASLFFAMGRHSEALPLAERALTITEATLGPDHPATAERLNNLAILFFAMGRGSEALPLAERALTITEATLGSEHPTTAQRLGNLASIFAAVGRGSEALPLAERALTITEATLGSEHPTTARYSGNLAGIFFVLGRYSEALPLAEQALTITEAKLGPDHPATAPLLKVLALLGRRTTECSDGGS</sequence>
<keyword evidence="2" id="KW-0802">TPR repeat</keyword>
<dbReference type="Pfam" id="PF13374">
    <property type="entry name" value="TPR_10"/>
    <property type="match status" value="1"/>
</dbReference>
<feature type="compositionally biased region" description="Polar residues" evidence="3">
    <location>
        <begin position="1"/>
        <end position="11"/>
    </location>
</feature>
<feature type="region of interest" description="Disordered" evidence="3">
    <location>
        <begin position="1"/>
        <end position="27"/>
    </location>
</feature>
<dbReference type="PRINTS" id="PR00381">
    <property type="entry name" value="KINESINLIGHT"/>
</dbReference>
<dbReference type="InterPro" id="IPR019734">
    <property type="entry name" value="TPR_rpt"/>
</dbReference>
<gene>
    <name evidence="4" type="ORF">FH607_024255</name>
</gene>
<dbReference type="GO" id="GO:0043531">
    <property type="term" value="F:ADP binding"/>
    <property type="evidence" value="ECO:0007669"/>
    <property type="project" value="InterPro"/>
</dbReference>
<dbReference type="SMART" id="SM00028">
    <property type="entry name" value="TPR"/>
    <property type="match status" value="11"/>
</dbReference>
<organism evidence="4 5">
    <name type="scientific">Streptomyces mimosae</name>
    <dbReference type="NCBI Taxonomy" id="2586635"/>
    <lineage>
        <taxon>Bacteria</taxon>
        <taxon>Bacillati</taxon>
        <taxon>Actinomycetota</taxon>
        <taxon>Actinomycetes</taxon>
        <taxon>Kitasatosporales</taxon>
        <taxon>Streptomycetaceae</taxon>
        <taxon>Streptomyces</taxon>
    </lineage>
</organism>
<keyword evidence="1" id="KW-0677">Repeat</keyword>
<dbReference type="Proteomes" id="UP000314251">
    <property type="component" value="Unassembled WGS sequence"/>
</dbReference>
<dbReference type="EMBL" id="VDLY02000017">
    <property type="protein sequence ID" value="KAB8161826.1"/>
    <property type="molecule type" value="Genomic_DNA"/>
</dbReference>
<keyword evidence="5" id="KW-1185">Reference proteome</keyword>
<evidence type="ECO:0000256" key="3">
    <source>
        <dbReference type="SAM" id="MobiDB-lite"/>
    </source>
</evidence>
<dbReference type="SUPFAM" id="SSF48452">
    <property type="entry name" value="TPR-like"/>
    <property type="match status" value="4"/>
</dbReference>
<name>A0A5N6A1R4_9ACTN</name>
<reference evidence="4" key="1">
    <citation type="submission" date="2019-10" db="EMBL/GenBank/DDBJ databases">
        <title>Nonomuraea sp. nov., isolated from Phyllanthus amarus.</title>
        <authorList>
            <person name="Klykleung N."/>
            <person name="Tanasupawat S."/>
        </authorList>
    </citation>
    <scope>NUCLEOTIDE SEQUENCE [LARGE SCALE GENOMIC DNA]</scope>
    <source>
        <strain evidence="4">3MP-10</strain>
    </source>
</reference>
<dbReference type="Gene3D" id="1.25.40.10">
    <property type="entry name" value="Tetratricopeptide repeat domain"/>
    <property type="match status" value="3"/>
</dbReference>
<evidence type="ECO:0000313" key="5">
    <source>
        <dbReference type="Proteomes" id="UP000314251"/>
    </source>
</evidence>
<dbReference type="AlphaFoldDB" id="A0A5N6A1R4"/>
<dbReference type="PANTHER" id="PTHR45641:SF19">
    <property type="entry name" value="NEPHROCYSTIN-3"/>
    <property type="match status" value="1"/>
</dbReference>
<dbReference type="InterPro" id="IPR011990">
    <property type="entry name" value="TPR-like_helical_dom_sf"/>
</dbReference>
<dbReference type="SUPFAM" id="SSF52540">
    <property type="entry name" value="P-loop containing nucleoside triphosphate hydrolases"/>
    <property type="match status" value="1"/>
</dbReference>
<protein>
    <submittedName>
        <fullName evidence="4">Tetratricopeptide repeat protein</fullName>
    </submittedName>
</protein>
<dbReference type="InterPro" id="IPR027417">
    <property type="entry name" value="P-loop_NTPase"/>
</dbReference>
<dbReference type="OrthoDB" id="3885120at2"/>
<proteinExistence type="predicted"/>
<dbReference type="RefSeq" id="WP_139672508.1">
    <property type="nucleotide sequence ID" value="NZ_VDLY02000017.1"/>
</dbReference>
<evidence type="ECO:0000256" key="2">
    <source>
        <dbReference type="ARBA" id="ARBA00022803"/>
    </source>
</evidence>
<dbReference type="NCBIfam" id="NF040586">
    <property type="entry name" value="FxSxx_TPR"/>
    <property type="match status" value="1"/>
</dbReference>
<accession>A0A5N6A1R4</accession>
<comment type="caution">
    <text evidence="4">The sequence shown here is derived from an EMBL/GenBank/DDBJ whole genome shotgun (WGS) entry which is preliminary data.</text>
</comment>
<evidence type="ECO:0000313" key="4">
    <source>
        <dbReference type="EMBL" id="KAB8161826.1"/>
    </source>
</evidence>